<dbReference type="Proteomes" id="UP000186455">
    <property type="component" value="Unassembled WGS sequence"/>
</dbReference>
<comment type="caution">
    <text evidence="1">The sequence shown here is derived from an EMBL/GenBank/DDBJ whole genome shotgun (WGS) entry which is preliminary data.</text>
</comment>
<evidence type="ECO:0008006" key="3">
    <source>
        <dbReference type="Google" id="ProtNLM"/>
    </source>
</evidence>
<keyword evidence="2" id="KW-1185">Reference proteome</keyword>
<accession>A0A1Q4V3G0</accession>
<name>A0A1Q4V3G0_9ACTN</name>
<protein>
    <recommendedName>
        <fullName evidence="3">ASCH domain-containing protein</fullName>
    </recommendedName>
</protein>
<reference evidence="1 2" key="1">
    <citation type="submission" date="2015-06" db="EMBL/GenBank/DDBJ databases">
        <title>Cloning and characterization of the uncialamcin biosynthetic gene cluster.</title>
        <authorList>
            <person name="Yan X."/>
            <person name="Huang T."/>
            <person name="Ge H."/>
            <person name="Shen B."/>
        </authorList>
    </citation>
    <scope>NUCLEOTIDE SEQUENCE [LARGE SCALE GENOMIC DNA]</scope>
    <source>
        <strain evidence="1 2">DCA2648</strain>
    </source>
</reference>
<dbReference type="AlphaFoldDB" id="A0A1Q4V3G0"/>
<dbReference type="EMBL" id="LFBV01000007">
    <property type="protein sequence ID" value="OKH92250.1"/>
    <property type="molecule type" value="Genomic_DNA"/>
</dbReference>
<dbReference type="STRING" id="1048205.AB852_25325"/>
<sequence>MLFKAETLEGIREGRVTLAFRRWKRAGVRPGSRLRTAVGVVGIDAVTAITDSEVTAGQIERSGHTSPEAFWKELTRHPDGTLYRIELSYAGADPRVALREQDDLDGTELDSVKAELARIDGAARRGPWTGDVLRVIHESPGTPAGDLADRLDREKLAFKRDVRKLKELGLTESLGTGYRLSPRGEVVLGTLDGGA</sequence>
<dbReference type="RefSeq" id="WP_073792575.1">
    <property type="nucleotide sequence ID" value="NZ_CP109290.1"/>
</dbReference>
<dbReference type="SUPFAM" id="SSF46785">
    <property type="entry name" value="Winged helix' DNA-binding domain"/>
    <property type="match status" value="1"/>
</dbReference>
<evidence type="ECO:0000313" key="2">
    <source>
        <dbReference type="Proteomes" id="UP000186455"/>
    </source>
</evidence>
<evidence type="ECO:0000313" key="1">
    <source>
        <dbReference type="EMBL" id="OKH92250.1"/>
    </source>
</evidence>
<dbReference type="InterPro" id="IPR036390">
    <property type="entry name" value="WH_DNA-bd_sf"/>
</dbReference>
<gene>
    <name evidence="1" type="ORF">AB852_25325</name>
</gene>
<proteinExistence type="predicted"/>
<organism evidence="1 2">
    <name type="scientific">Streptomyces uncialis</name>
    <dbReference type="NCBI Taxonomy" id="1048205"/>
    <lineage>
        <taxon>Bacteria</taxon>
        <taxon>Bacillati</taxon>
        <taxon>Actinomycetota</taxon>
        <taxon>Actinomycetes</taxon>
        <taxon>Kitasatosporales</taxon>
        <taxon>Streptomycetaceae</taxon>
        <taxon>Streptomyces</taxon>
    </lineage>
</organism>